<dbReference type="PANTHER" id="PTHR42796:SF4">
    <property type="entry name" value="FUMARYLACETOACETATE HYDROLASE DOMAIN-CONTAINING PROTEIN 2A"/>
    <property type="match status" value="1"/>
</dbReference>
<evidence type="ECO:0000256" key="1">
    <source>
        <dbReference type="ARBA" id="ARBA00001946"/>
    </source>
</evidence>
<reference evidence="6" key="2">
    <citation type="submission" date="2016-11" db="EMBL/GenBank/DDBJ databases">
        <title>Complete Genome Sequencing of Pandoraea pulmonicola DSM 16583.</title>
        <authorList>
            <person name="Chan K.-G."/>
        </authorList>
    </citation>
    <scope>NUCLEOTIDE SEQUENCE</scope>
    <source>
        <strain evidence="6">DSM 16583</strain>
    </source>
</reference>
<dbReference type="GO" id="GO:0046872">
    <property type="term" value="F:metal ion binding"/>
    <property type="evidence" value="ECO:0007669"/>
    <property type="project" value="UniProtKB-KW"/>
</dbReference>
<keyword evidence="4" id="KW-0378">Hydrolase</keyword>
<dbReference type="KEGG" id="ppul:RO07_24950"/>
<dbReference type="GO" id="GO:0050385">
    <property type="term" value="F:ureidoglycolate lyase activity"/>
    <property type="evidence" value="ECO:0007669"/>
    <property type="project" value="UniProtKB-EC"/>
</dbReference>
<keyword evidence="7" id="KW-0456">Lyase</keyword>
<comment type="similarity">
    <text evidence="2">Belongs to the FAH family.</text>
</comment>
<dbReference type="SUPFAM" id="SSF56529">
    <property type="entry name" value="FAH"/>
    <property type="match status" value="1"/>
</dbReference>
<dbReference type="InterPro" id="IPR011234">
    <property type="entry name" value="Fumarylacetoacetase-like_C"/>
</dbReference>
<dbReference type="GO" id="GO:0016787">
    <property type="term" value="F:hydrolase activity"/>
    <property type="evidence" value="ECO:0007669"/>
    <property type="project" value="UniProtKB-KW"/>
</dbReference>
<proteinExistence type="inferred from homology"/>
<dbReference type="Gene3D" id="3.90.850.10">
    <property type="entry name" value="Fumarylacetoacetase-like, C-terminal domain"/>
    <property type="match status" value="1"/>
</dbReference>
<accession>A0AAJ4ZGC1</accession>
<dbReference type="GO" id="GO:0019752">
    <property type="term" value="P:carboxylic acid metabolic process"/>
    <property type="evidence" value="ECO:0007669"/>
    <property type="project" value="UniProtKB-ARBA"/>
</dbReference>
<dbReference type="EMBL" id="CP010310">
    <property type="protein sequence ID" value="AJC22891.1"/>
    <property type="molecule type" value="Genomic_DNA"/>
</dbReference>
<dbReference type="InterPro" id="IPR036663">
    <property type="entry name" value="Fumarylacetoacetase_C_sf"/>
</dbReference>
<evidence type="ECO:0000313" key="7">
    <source>
        <dbReference type="EMBL" id="SUA92785.1"/>
    </source>
</evidence>
<dbReference type="EC" id="4.3.2.3" evidence="7"/>
<reference evidence="8" key="1">
    <citation type="submission" date="2014-12" db="EMBL/GenBank/DDBJ databases">
        <title>Complete Genome Sequencing of Pandoraea pulmonicola DSM 16583.</title>
        <authorList>
            <person name="Chan K.-G."/>
        </authorList>
    </citation>
    <scope>NUCLEOTIDE SEQUENCE [LARGE SCALE GENOMIC DNA]</scope>
    <source>
        <strain evidence="8">DSM 16583</strain>
    </source>
</reference>
<evidence type="ECO:0000259" key="5">
    <source>
        <dbReference type="Pfam" id="PF01557"/>
    </source>
</evidence>
<dbReference type="InterPro" id="IPR051121">
    <property type="entry name" value="FAH"/>
</dbReference>
<dbReference type="GO" id="GO:0016853">
    <property type="term" value="F:isomerase activity"/>
    <property type="evidence" value="ECO:0007669"/>
    <property type="project" value="UniProtKB-KW"/>
</dbReference>
<feature type="domain" description="Fumarylacetoacetase-like C-terminal" evidence="5">
    <location>
        <begin position="76"/>
        <end position="278"/>
    </location>
</feature>
<dbReference type="FunFam" id="3.90.850.10:FF:000002">
    <property type="entry name" value="2-hydroxyhepta-2,4-diene-1,7-dioate isomerase"/>
    <property type="match status" value="1"/>
</dbReference>
<evidence type="ECO:0000256" key="2">
    <source>
        <dbReference type="ARBA" id="ARBA00010211"/>
    </source>
</evidence>
<dbReference type="AlphaFoldDB" id="A0AAJ4ZGC1"/>
<keyword evidence="3" id="KW-0479">Metal-binding</keyword>
<evidence type="ECO:0000313" key="9">
    <source>
        <dbReference type="Proteomes" id="UP000254589"/>
    </source>
</evidence>
<evidence type="ECO:0000313" key="6">
    <source>
        <dbReference type="EMBL" id="AJC22891.1"/>
    </source>
</evidence>
<organism evidence="7 9">
    <name type="scientific">Pandoraea pulmonicola</name>
    <dbReference type="NCBI Taxonomy" id="93221"/>
    <lineage>
        <taxon>Bacteria</taxon>
        <taxon>Pseudomonadati</taxon>
        <taxon>Pseudomonadota</taxon>
        <taxon>Betaproteobacteria</taxon>
        <taxon>Burkholderiales</taxon>
        <taxon>Burkholderiaceae</taxon>
        <taxon>Pandoraea</taxon>
    </lineage>
</organism>
<dbReference type="Proteomes" id="UP000254589">
    <property type="component" value="Unassembled WGS sequence"/>
</dbReference>
<sequence length="282" mass="30291">MKLCRFTFNGSTRLGKIEGNDVVDLSAVVDTGNSMRLLLERLDTLRPLLGFAGGPRIPLQQVKLESPINDPRKYLIIGMNYQAHAKEAAAAGIPIPASQLWTNKQVSCITGPYDPILLPAKSDKLDYEVELAFVVGKRCRHASVENALSYVGGYLVANDVSVRDWQQLSTTHTLGKSFDSHGPLGPWITTADEVPDPQALTLHLSVNGSERQRSSTADMIYSVAAQIAHLSAMTTLEPGDIIATGTPSGVGVARGVFLKAGDVVRAEIDGLGFIENVVEPEA</sequence>
<gene>
    <name evidence="7" type="ORF">NCTC13159_04323</name>
    <name evidence="6" type="ORF">RO07_24950</name>
</gene>
<dbReference type="EMBL" id="UGSJ01000001">
    <property type="protein sequence ID" value="SUA92785.1"/>
    <property type="molecule type" value="Genomic_DNA"/>
</dbReference>
<comment type="cofactor">
    <cofactor evidence="1">
        <name>Mg(2+)</name>
        <dbReference type="ChEBI" id="CHEBI:18420"/>
    </cofactor>
</comment>
<dbReference type="Pfam" id="PF01557">
    <property type="entry name" value="FAA_hydrolase"/>
    <property type="match status" value="1"/>
</dbReference>
<evidence type="ECO:0000256" key="3">
    <source>
        <dbReference type="ARBA" id="ARBA00022723"/>
    </source>
</evidence>
<dbReference type="PANTHER" id="PTHR42796">
    <property type="entry name" value="FUMARYLACETOACETATE HYDROLASE DOMAIN-CONTAINING PROTEIN 2A-RELATED"/>
    <property type="match status" value="1"/>
</dbReference>
<dbReference type="Proteomes" id="UP000035086">
    <property type="component" value="Chromosome"/>
</dbReference>
<reference evidence="7 9" key="3">
    <citation type="submission" date="2018-06" db="EMBL/GenBank/DDBJ databases">
        <authorList>
            <consortium name="Pathogen Informatics"/>
            <person name="Doyle S."/>
        </authorList>
    </citation>
    <scope>NUCLEOTIDE SEQUENCE [LARGE SCALE GENOMIC DNA]</scope>
    <source>
        <strain evidence="7 9">NCTC13159</strain>
    </source>
</reference>
<evidence type="ECO:0000313" key="8">
    <source>
        <dbReference type="Proteomes" id="UP000035086"/>
    </source>
</evidence>
<protein>
    <submittedName>
        <fullName evidence="6">5-carboxymethyl-2-hydroxymuconate isomerase</fullName>
    </submittedName>
    <submittedName>
        <fullName evidence="7">Ureidoglycolate lyase</fullName>
        <ecNumber evidence="7">4.3.2.3</ecNumber>
    </submittedName>
</protein>
<keyword evidence="8" id="KW-1185">Reference proteome</keyword>
<keyword evidence="6" id="KW-0413">Isomerase</keyword>
<evidence type="ECO:0000256" key="4">
    <source>
        <dbReference type="ARBA" id="ARBA00022801"/>
    </source>
</evidence>
<name>A0AAJ4ZGC1_PANPU</name>